<evidence type="ECO:0000256" key="3">
    <source>
        <dbReference type="ARBA" id="ARBA00011964"/>
    </source>
</evidence>
<dbReference type="Proteomes" id="UP000887229">
    <property type="component" value="Unassembled WGS sequence"/>
</dbReference>
<keyword evidence="16" id="KW-1185">Reference proteome</keyword>
<dbReference type="PANTHER" id="PTHR12646">
    <property type="entry name" value="NOT56 - RELATED"/>
    <property type="match status" value="1"/>
</dbReference>
<gene>
    <name evidence="15" type="ORF">F5Z01DRAFT_257299</name>
</gene>
<reference evidence="15" key="1">
    <citation type="journal article" date="2021" name="IMA Fungus">
        <title>Genomic characterization of three marine fungi, including Emericellopsis atlantica sp. nov. with signatures of a generalist lifestyle and marine biomass degradation.</title>
        <authorList>
            <person name="Hagestad O.C."/>
            <person name="Hou L."/>
            <person name="Andersen J.H."/>
            <person name="Hansen E.H."/>
            <person name="Altermark B."/>
            <person name="Li C."/>
            <person name="Kuhnert E."/>
            <person name="Cox R.J."/>
            <person name="Crous P.W."/>
            <person name="Spatafora J.W."/>
            <person name="Lail K."/>
            <person name="Amirebrahimi M."/>
            <person name="Lipzen A."/>
            <person name="Pangilinan J."/>
            <person name="Andreopoulos W."/>
            <person name="Hayes R.D."/>
            <person name="Ng V."/>
            <person name="Grigoriev I.V."/>
            <person name="Jackson S.A."/>
            <person name="Sutton T.D.S."/>
            <person name="Dobson A.D.W."/>
            <person name="Rama T."/>
        </authorList>
    </citation>
    <scope>NUCLEOTIDE SEQUENCE</scope>
    <source>
        <strain evidence="15">TS7</strain>
    </source>
</reference>
<dbReference type="EMBL" id="MU251265">
    <property type="protein sequence ID" value="KAG9251925.1"/>
    <property type="molecule type" value="Genomic_DNA"/>
</dbReference>
<evidence type="ECO:0000256" key="7">
    <source>
        <dbReference type="ARBA" id="ARBA00022692"/>
    </source>
</evidence>
<protein>
    <recommendedName>
        <fullName evidence="4 14">Dol-P-Man:Man(5)GlcNAc(2)-PP-Dol alpha-1,3-mannosyltransferase</fullName>
        <ecNumber evidence="3 14">2.4.1.258</ecNumber>
    </recommendedName>
    <alternativeName>
        <fullName evidence="14">Dol-P-Man-dependent alpha(1-3)-mannosyltransferase</fullName>
    </alternativeName>
</protein>
<evidence type="ECO:0000256" key="8">
    <source>
        <dbReference type="ARBA" id="ARBA00022824"/>
    </source>
</evidence>
<keyword evidence="7 14" id="KW-0812">Transmembrane</keyword>
<feature type="transmembrane region" description="Helical" evidence="14">
    <location>
        <begin position="278"/>
        <end position="299"/>
    </location>
</feature>
<feature type="transmembrane region" description="Helical" evidence="14">
    <location>
        <begin position="118"/>
        <end position="137"/>
    </location>
</feature>
<feature type="transmembrane region" description="Helical" evidence="14">
    <location>
        <begin position="89"/>
        <end position="106"/>
    </location>
</feature>
<accession>A0A9P8CME2</accession>
<evidence type="ECO:0000256" key="13">
    <source>
        <dbReference type="ARBA" id="ARBA00093457"/>
    </source>
</evidence>
<evidence type="ECO:0000313" key="15">
    <source>
        <dbReference type="EMBL" id="KAG9251925.1"/>
    </source>
</evidence>
<comment type="function">
    <text evidence="11 14">Dol-P-Man:Man(5)GlcNAc(2)-PP-Dol alpha-1,3-mannosyltransferase that operates in the biosynthetic pathway of dolichol-linked oligosaccharides, the glycan precursors employed in protein asparagine (N)-glycosylation. The assembly of dolichol-linked oligosaccharides begins on the cytosolic side of the endoplasmic reticulum membrane and finishes in its lumen. The sequential addition of sugars to dolichol pyrophosphate produces dolichol-linked oligosaccharides containing fourteen sugars, including two GlcNAcs, nine mannoses and three glucoses. Once assembled, the oligosaccharide is transferred from the lipid to nascent proteins by oligosaccharyltransferases. In the lumen of the endoplasmic reticulum, adds the first dolichyl beta-D-mannosyl phosphate derived mannose in an alpha-1,3 linkage to Man(5)GlcNAc(2)-PP-dolichol to produce Man(6)GlcNAc(2)-PP-dolichol.</text>
</comment>
<evidence type="ECO:0000256" key="14">
    <source>
        <dbReference type="RuleBase" id="RU364047"/>
    </source>
</evidence>
<organism evidence="15 16">
    <name type="scientific">Emericellopsis atlantica</name>
    <dbReference type="NCBI Taxonomy" id="2614577"/>
    <lineage>
        <taxon>Eukaryota</taxon>
        <taxon>Fungi</taxon>
        <taxon>Dikarya</taxon>
        <taxon>Ascomycota</taxon>
        <taxon>Pezizomycotina</taxon>
        <taxon>Sordariomycetes</taxon>
        <taxon>Hypocreomycetidae</taxon>
        <taxon>Hypocreales</taxon>
        <taxon>Bionectriaceae</taxon>
        <taxon>Emericellopsis</taxon>
    </lineage>
</organism>
<keyword evidence="9 14" id="KW-1133">Transmembrane helix</keyword>
<evidence type="ECO:0000256" key="10">
    <source>
        <dbReference type="ARBA" id="ARBA00023136"/>
    </source>
</evidence>
<dbReference type="OrthoDB" id="20028at2759"/>
<comment type="catalytic activity">
    <reaction evidence="12 14">
        <text>an alpha-D-Man-(1-&gt;2)-alpha-D-Man-(1-&gt;2)-alpha-D-Man-(1-&gt;3)-[alpha-D-Man-(1-&gt;6)]-beta-D-Man-(1-&gt;4)-beta-D-GlcNAc-(1-&gt;4)-alpha-D-GlcNAc-diphospho-di-trans,poly-cis-dolichol + a di-trans,poly-cis-dolichyl beta-D-mannosyl phosphate = an alpha-D-Man-(1-&gt;2)-alpha-D-Man-(1-&gt;2)-alpha-D-Man-(1-&gt;3)-[alpha-D-Man-(1-&gt;3)-alpha-D-Man-(1-&gt;6)]-beta-D-Man-(1-&gt;4)-beta-D-GlcNAc-(1-&gt;4)-alpha-D-GlcNAc-diphospho-di-trans,poly-cis-dolichol + a di-trans,poly-cis-dolichyl phosphate + H(+)</text>
        <dbReference type="Rhea" id="RHEA:29527"/>
        <dbReference type="Rhea" id="RHEA-COMP:19498"/>
        <dbReference type="Rhea" id="RHEA-COMP:19501"/>
        <dbReference type="Rhea" id="RHEA-COMP:19516"/>
        <dbReference type="Rhea" id="RHEA-COMP:19517"/>
        <dbReference type="ChEBI" id="CHEBI:15378"/>
        <dbReference type="ChEBI" id="CHEBI:57683"/>
        <dbReference type="ChEBI" id="CHEBI:58211"/>
        <dbReference type="ChEBI" id="CHEBI:132515"/>
        <dbReference type="ChEBI" id="CHEBI:132516"/>
        <dbReference type="EC" id="2.4.1.258"/>
    </reaction>
    <physiologicalReaction direction="left-to-right" evidence="12 14">
        <dbReference type="Rhea" id="RHEA:29528"/>
    </physiologicalReaction>
</comment>
<dbReference type="AlphaFoldDB" id="A0A9P8CME2"/>
<dbReference type="EC" id="2.4.1.258" evidence="3 14"/>
<dbReference type="GO" id="GO:0005789">
    <property type="term" value="C:endoplasmic reticulum membrane"/>
    <property type="evidence" value="ECO:0007669"/>
    <property type="project" value="UniProtKB-SubCell"/>
</dbReference>
<keyword evidence="10 14" id="KW-0472">Membrane</keyword>
<evidence type="ECO:0000256" key="6">
    <source>
        <dbReference type="ARBA" id="ARBA00022679"/>
    </source>
</evidence>
<feature type="transmembrane region" description="Helical" evidence="14">
    <location>
        <begin position="185"/>
        <end position="211"/>
    </location>
</feature>
<evidence type="ECO:0000256" key="4">
    <source>
        <dbReference type="ARBA" id="ARBA00015561"/>
    </source>
</evidence>
<feature type="transmembrane region" description="Helical" evidence="14">
    <location>
        <begin position="223"/>
        <end position="240"/>
    </location>
</feature>
<comment type="pathway">
    <text evidence="2 14">Protein modification; protein glycosylation.</text>
</comment>
<evidence type="ECO:0000256" key="9">
    <source>
        <dbReference type="ARBA" id="ARBA00022989"/>
    </source>
</evidence>
<dbReference type="GeneID" id="70289457"/>
<keyword evidence="8 14" id="KW-0256">Endoplasmic reticulum</keyword>
<dbReference type="InterPro" id="IPR007873">
    <property type="entry name" value="Glycosyltransferase_ALG3"/>
</dbReference>
<proteinExistence type="inferred from homology"/>
<evidence type="ECO:0000256" key="11">
    <source>
        <dbReference type="ARBA" id="ARBA00044743"/>
    </source>
</evidence>
<name>A0A9P8CME2_9HYPO</name>
<dbReference type="RefSeq" id="XP_046115849.1">
    <property type="nucleotide sequence ID" value="XM_046258554.1"/>
</dbReference>
<comment type="subcellular location">
    <subcellularLocation>
        <location evidence="1 14">Endoplasmic reticulum membrane</location>
        <topology evidence="1 14">Multi-pass membrane protein</topology>
    </subcellularLocation>
</comment>
<keyword evidence="6 14" id="KW-0808">Transferase</keyword>
<evidence type="ECO:0000313" key="16">
    <source>
        <dbReference type="Proteomes" id="UP000887229"/>
    </source>
</evidence>
<feature type="transmembrane region" description="Helical" evidence="14">
    <location>
        <begin position="367"/>
        <end position="388"/>
    </location>
</feature>
<sequence>MADATEVEATAPGKWPWPIQIPLDILHGKDPVGRYMPPLLWLADAALTSLIIWKIPYTEIDWVAYMQQIKTFLAGERDYTLITGQTGPLVYPAAHVYTFTGLYYLTDHGENILLAQQVFGVLYMATLALVMLCYWKAKMPPYVFALLIVSKRLHSVFVLRCFNDCFAAFFLWLTIYLFQRRFWTFGAVAFSLGLGIKMSLLVALPAVVILLFMGRGFWPNLRLIWLMVQIQFALAVPFLAKNAKGYFGKAFELSRQFKYEWTVNWRFVPEDIFLSRGFALTLLAGHVAVLSAFIIHRWIKPVDRSLLSMLPSFLKLQSPFTAQEEIVISSRLSPDFVMSSILTCMTIGMLFARSLHYQFYAYVAWSTPYLIARAFPNNISIALAFFYLQEDGWNTFPSTTLSSLKVVGTLAVAVAGMSAVALREDRSISMAAGNEGGRLEGGASAVKIPTESRKKR</sequence>
<evidence type="ECO:0000256" key="12">
    <source>
        <dbReference type="ARBA" id="ARBA00049506"/>
    </source>
</evidence>
<evidence type="ECO:0000256" key="1">
    <source>
        <dbReference type="ARBA" id="ARBA00004477"/>
    </source>
</evidence>
<keyword evidence="5 14" id="KW-0328">Glycosyltransferase</keyword>
<dbReference type="PANTHER" id="PTHR12646:SF0">
    <property type="entry name" value="DOL-P-MAN:MAN(5)GLCNAC(2)-PP-DOL ALPHA-1,3-MANNOSYLTRANSFERASE"/>
    <property type="match status" value="1"/>
</dbReference>
<evidence type="ECO:0000256" key="5">
    <source>
        <dbReference type="ARBA" id="ARBA00022676"/>
    </source>
</evidence>
<dbReference type="GO" id="GO:0052925">
    <property type="term" value="F:dol-P-Man:Man(5)GlcNAc(2)-PP-Dol alpha-1,3-mannosyltransferase activity"/>
    <property type="evidence" value="ECO:0007669"/>
    <property type="project" value="UniProtKB-EC"/>
</dbReference>
<feature type="transmembrane region" description="Helical" evidence="14">
    <location>
        <begin position="400"/>
        <end position="422"/>
    </location>
</feature>
<comment type="similarity">
    <text evidence="13">Belongs to the glycosyltransferase ALG3 family.</text>
</comment>
<dbReference type="Pfam" id="PF05208">
    <property type="entry name" value="ALG3"/>
    <property type="match status" value="1"/>
</dbReference>
<feature type="transmembrane region" description="Helical" evidence="14">
    <location>
        <begin position="157"/>
        <end position="178"/>
    </location>
</feature>
<evidence type="ECO:0000256" key="2">
    <source>
        <dbReference type="ARBA" id="ARBA00004922"/>
    </source>
</evidence>
<comment type="caution">
    <text evidence="15">The sequence shown here is derived from an EMBL/GenBank/DDBJ whole genome shotgun (WGS) entry which is preliminary data.</text>
</comment>